<evidence type="ECO:0000259" key="7">
    <source>
        <dbReference type="Pfam" id="PF07304"/>
    </source>
</evidence>
<dbReference type="PANTHER" id="PTHR13923">
    <property type="entry name" value="SEC31-RELATED PROTEIN"/>
    <property type="match status" value="1"/>
</dbReference>
<gene>
    <name evidence="9" type="ORF">Glove_13g91</name>
</gene>
<comment type="caution">
    <text evidence="9">The sequence shown here is derived from an EMBL/GenBank/DDBJ whole genome shotgun (WGS) entry which is preliminary data.</text>
</comment>
<evidence type="ECO:0000256" key="2">
    <source>
        <dbReference type="ARBA" id="ARBA00022574"/>
    </source>
</evidence>
<dbReference type="InterPro" id="IPR040251">
    <property type="entry name" value="SEC31-like"/>
</dbReference>
<dbReference type="AlphaFoldDB" id="A0A397JW93"/>
<dbReference type="OrthoDB" id="542917at2759"/>
<feature type="domain" description="BACK" evidence="8">
    <location>
        <begin position="43"/>
        <end position="104"/>
    </location>
</feature>
<name>A0A397JW93_9GLOM</name>
<dbReference type="GO" id="GO:0005198">
    <property type="term" value="F:structural molecule activity"/>
    <property type="evidence" value="ECO:0007669"/>
    <property type="project" value="TreeGrafter"/>
</dbReference>
<keyword evidence="2" id="KW-0853">WD repeat</keyword>
<evidence type="ECO:0000256" key="3">
    <source>
        <dbReference type="ARBA" id="ARBA00022737"/>
    </source>
</evidence>
<proteinExistence type="predicted"/>
<evidence type="ECO:0000256" key="6">
    <source>
        <dbReference type="SAM" id="MobiDB-lite"/>
    </source>
</evidence>
<feature type="region of interest" description="Disordered" evidence="6">
    <location>
        <begin position="299"/>
        <end position="321"/>
    </location>
</feature>
<evidence type="ECO:0000259" key="8">
    <source>
        <dbReference type="Pfam" id="PF07707"/>
    </source>
</evidence>
<dbReference type="GO" id="GO:0007029">
    <property type="term" value="P:endoplasmic reticulum organization"/>
    <property type="evidence" value="ECO:0007669"/>
    <property type="project" value="TreeGrafter"/>
</dbReference>
<dbReference type="InterPro" id="IPR011705">
    <property type="entry name" value="BACK"/>
</dbReference>
<dbReference type="CDD" id="cd14733">
    <property type="entry name" value="BACK"/>
    <property type="match status" value="1"/>
</dbReference>
<dbReference type="GO" id="GO:0070971">
    <property type="term" value="C:endoplasmic reticulum exit site"/>
    <property type="evidence" value="ECO:0007669"/>
    <property type="project" value="TreeGrafter"/>
</dbReference>
<protein>
    <recommendedName>
        <fullName evidence="11">BACK domain-containing protein</fullName>
    </recommendedName>
</protein>
<dbReference type="Proteomes" id="UP000266861">
    <property type="component" value="Unassembled WGS sequence"/>
</dbReference>
<organism evidence="9 10">
    <name type="scientific">Diversispora epigaea</name>
    <dbReference type="NCBI Taxonomy" id="1348612"/>
    <lineage>
        <taxon>Eukaryota</taxon>
        <taxon>Fungi</taxon>
        <taxon>Fungi incertae sedis</taxon>
        <taxon>Mucoromycota</taxon>
        <taxon>Glomeromycotina</taxon>
        <taxon>Glomeromycetes</taxon>
        <taxon>Diversisporales</taxon>
        <taxon>Diversisporaceae</taxon>
        <taxon>Diversispora</taxon>
    </lineage>
</organism>
<dbReference type="GO" id="GO:0030127">
    <property type="term" value="C:COPII vesicle coat"/>
    <property type="evidence" value="ECO:0007669"/>
    <property type="project" value="TreeGrafter"/>
</dbReference>
<comment type="subcellular location">
    <subcellularLocation>
        <location evidence="5">Endomembrane system</location>
        <topology evidence="5">Peripheral membrane protein</topology>
        <orientation evidence="5">Cytoplasmic side</orientation>
    </subcellularLocation>
</comment>
<evidence type="ECO:0000313" key="10">
    <source>
        <dbReference type="Proteomes" id="UP000266861"/>
    </source>
</evidence>
<dbReference type="PANTHER" id="PTHR13923:SF11">
    <property type="entry name" value="SECRETORY 31, ISOFORM D"/>
    <property type="match status" value="1"/>
</dbReference>
<evidence type="ECO:0000313" key="9">
    <source>
        <dbReference type="EMBL" id="RHZ89524.1"/>
    </source>
</evidence>
<dbReference type="Gene3D" id="1.25.40.420">
    <property type="match status" value="1"/>
</dbReference>
<accession>A0A397JW93</accession>
<keyword evidence="1" id="KW-0813">Transport</keyword>
<evidence type="ECO:0000256" key="4">
    <source>
        <dbReference type="ARBA" id="ARBA00023136"/>
    </source>
</evidence>
<dbReference type="SUPFAM" id="SSF47938">
    <property type="entry name" value="Functional domain of the splicing factor Prp18"/>
    <property type="match status" value="1"/>
</dbReference>
<reference evidence="9 10" key="1">
    <citation type="submission" date="2018-08" db="EMBL/GenBank/DDBJ databases">
        <title>Genome and evolution of the arbuscular mycorrhizal fungus Diversispora epigaea (formerly Glomus versiforme) and its bacterial endosymbionts.</title>
        <authorList>
            <person name="Sun X."/>
            <person name="Fei Z."/>
            <person name="Harrison M."/>
        </authorList>
    </citation>
    <scope>NUCLEOTIDE SEQUENCE [LARGE SCALE GENOMIC DNA]</scope>
    <source>
        <strain evidence="9 10">IT104</strain>
    </source>
</reference>
<dbReference type="GO" id="GO:0090110">
    <property type="term" value="P:COPII-coated vesicle cargo loading"/>
    <property type="evidence" value="ECO:0007669"/>
    <property type="project" value="TreeGrafter"/>
</dbReference>
<feature type="domain" description="SRA1/Sec31" evidence="7">
    <location>
        <begin position="341"/>
        <end position="422"/>
    </location>
</feature>
<dbReference type="Pfam" id="PF07304">
    <property type="entry name" value="SRA1"/>
    <property type="match status" value="1"/>
</dbReference>
<dbReference type="EMBL" id="PQFF01000011">
    <property type="protein sequence ID" value="RHZ89524.1"/>
    <property type="molecule type" value="Genomic_DNA"/>
</dbReference>
<dbReference type="Pfam" id="PF07707">
    <property type="entry name" value="BACK"/>
    <property type="match status" value="1"/>
</dbReference>
<dbReference type="STRING" id="1348612.A0A397JW93"/>
<dbReference type="Gene3D" id="1.20.940.10">
    <property type="entry name" value="Functional domain of the splicing factor Prp18"/>
    <property type="match status" value="1"/>
</dbReference>
<keyword evidence="3" id="KW-0677">Repeat</keyword>
<evidence type="ECO:0008006" key="11">
    <source>
        <dbReference type="Google" id="ProtNLM"/>
    </source>
</evidence>
<evidence type="ECO:0000256" key="5">
    <source>
        <dbReference type="ARBA" id="ARBA00029433"/>
    </source>
</evidence>
<dbReference type="InterPro" id="IPR009917">
    <property type="entry name" value="SRA1/Sec31"/>
</dbReference>
<evidence type="ECO:0000256" key="1">
    <source>
        <dbReference type="ARBA" id="ARBA00022448"/>
    </source>
</evidence>
<sequence length="431" mass="49423">MLAANRFELKELTNKLEILLIDTKTSWLKTYFSLIYRTIFNENNFKNLENYCNDIIVKHPNIIFDSSDFTSLPESALVSLLKRGDLQMEEAKIWDYIIKWGISQNPTLPTSLEEWSKENFLTLKTTIQQCLPLIRYFHISSTEIFDKIRPYKKLLDKQLWLDINQHLVAPDRPVKSNILPARSTFVKEHAAHTYLTTNVPYQFGAQMYQAGGQLNVYPSPPAQQNYYLTKDRQASTSPQNMGFHGGKGYIPSPYGPYSSANTGYTGYTAQSPPNLAPQQQLPSSNLPNQAATMVRQQQQPSQLVRAPTPTPVNKHSLGDRTHIPTQHKPIFDILNNEFVKVQQDSQPSQKKILDDIERRLNVLFDALNNEDISPEVIKSLTDLVRALEARNYYTANIFLVLLMTTKMAECSTWIVGIKHLISILKTYQYIY</sequence>
<keyword evidence="10" id="KW-1185">Reference proteome</keyword>
<keyword evidence="4" id="KW-0472">Membrane</keyword>